<evidence type="ECO:0000313" key="2">
    <source>
        <dbReference type="EMBL" id="KKN61342.1"/>
    </source>
</evidence>
<dbReference type="AlphaFoldDB" id="A0A0F9SGD2"/>
<dbReference type="InterPro" id="IPR036249">
    <property type="entry name" value="Thioredoxin-like_sf"/>
</dbReference>
<name>A0A0F9SGD2_9ZZZZ</name>
<dbReference type="CDD" id="cd02947">
    <property type="entry name" value="TRX_family"/>
    <property type="match status" value="1"/>
</dbReference>
<gene>
    <name evidence="2" type="ORF">LCGC14_0522740</name>
</gene>
<organism evidence="2">
    <name type="scientific">marine sediment metagenome</name>
    <dbReference type="NCBI Taxonomy" id="412755"/>
    <lineage>
        <taxon>unclassified sequences</taxon>
        <taxon>metagenomes</taxon>
        <taxon>ecological metagenomes</taxon>
    </lineage>
</organism>
<dbReference type="InterPro" id="IPR017937">
    <property type="entry name" value="Thioredoxin_CS"/>
</dbReference>
<protein>
    <recommendedName>
        <fullName evidence="1">Thioredoxin domain-containing protein</fullName>
    </recommendedName>
</protein>
<proteinExistence type="predicted"/>
<feature type="domain" description="Thioredoxin" evidence="1">
    <location>
        <begin position="5"/>
        <end position="81"/>
    </location>
</feature>
<dbReference type="EMBL" id="LAZR01000661">
    <property type="protein sequence ID" value="KKN61342.1"/>
    <property type="molecule type" value="Genomic_DNA"/>
</dbReference>
<accession>A0A0F9SGD2</accession>
<dbReference type="SUPFAM" id="SSF52833">
    <property type="entry name" value="Thioredoxin-like"/>
    <property type="match status" value="1"/>
</dbReference>
<reference evidence="2" key="1">
    <citation type="journal article" date="2015" name="Nature">
        <title>Complex archaea that bridge the gap between prokaryotes and eukaryotes.</title>
        <authorList>
            <person name="Spang A."/>
            <person name="Saw J.H."/>
            <person name="Jorgensen S.L."/>
            <person name="Zaremba-Niedzwiedzka K."/>
            <person name="Martijn J."/>
            <person name="Lind A.E."/>
            <person name="van Eijk R."/>
            <person name="Schleper C."/>
            <person name="Guy L."/>
            <person name="Ettema T.J."/>
        </authorList>
    </citation>
    <scope>NUCLEOTIDE SEQUENCE</scope>
</reference>
<sequence length="105" mass="11620">MNFLQVIYFYQTGCPACEEIRPLLDKAVAHYAQCGVVVRYVDVHHEGLTADTMQVQETPTVIGTRNHSPVTRMIGAQNADQRLGQLFTELLSGGSCAVQPWRGDV</sequence>
<dbReference type="PROSITE" id="PS00194">
    <property type="entry name" value="THIOREDOXIN_1"/>
    <property type="match status" value="1"/>
</dbReference>
<dbReference type="Pfam" id="PF00085">
    <property type="entry name" value="Thioredoxin"/>
    <property type="match status" value="1"/>
</dbReference>
<dbReference type="InterPro" id="IPR013766">
    <property type="entry name" value="Thioredoxin_domain"/>
</dbReference>
<comment type="caution">
    <text evidence="2">The sequence shown here is derived from an EMBL/GenBank/DDBJ whole genome shotgun (WGS) entry which is preliminary data.</text>
</comment>
<dbReference type="Gene3D" id="3.40.30.10">
    <property type="entry name" value="Glutaredoxin"/>
    <property type="match status" value="1"/>
</dbReference>
<evidence type="ECO:0000259" key="1">
    <source>
        <dbReference type="Pfam" id="PF00085"/>
    </source>
</evidence>